<proteinExistence type="predicted"/>
<accession>A0ABS5Z3F8</accession>
<feature type="transmembrane region" description="Helical" evidence="1">
    <location>
        <begin position="45"/>
        <end position="66"/>
    </location>
</feature>
<evidence type="ECO:0000256" key="1">
    <source>
        <dbReference type="SAM" id="Phobius"/>
    </source>
</evidence>
<evidence type="ECO:0008006" key="4">
    <source>
        <dbReference type="Google" id="ProtNLM"/>
    </source>
</evidence>
<protein>
    <recommendedName>
        <fullName evidence="4">DUF4232 domain-containing protein</fullName>
    </recommendedName>
</protein>
<comment type="caution">
    <text evidence="2">The sequence shown here is derived from an EMBL/GenBank/DDBJ whole genome shotgun (WGS) entry which is preliminary data.</text>
</comment>
<keyword evidence="1" id="KW-0472">Membrane</keyword>
<name>A0ABS5Z3F8_9ACTN</name>
<keyword evidence="1" id="KW-1133">Transmembrane helix</keyword>
<gene>
    <name evidence="2" type="ORF">KOI35_40910</name>
</gene>
<keyword evidence="3" id="KW-1185">Reference proteome</keyword>
<dbReference type="Proteomes" id="UP001519654">
    <property type="component" value="Unassembled WGS sequence"/>
</dbReference>
<keyword evidence="1" id="KW-0812">Transmembrane</keyword>
<reference evidence="2 3" key="1">
    <citation type="submission" date="2021-06" db="EMBL/GenBank/DDBJ databases">
        <title>Actinoplanes lichenicola sp. nov., and Actinoplanes ovalisporus sp. nov., isolated from lichen in Thailand.</title>
        <authorList>
            <person name="Saeng-In P."/>
            <person name="Kanchanasin P."/>
            <person name="Yuki M."/>
            <person name="Kudo T."/>
            <person name="Ohkuma M."/>
            <person name="Phongsopitanun W."/>
            <person name="Tanasupawat S."/>
        </authorList>
    </citation>
    <scope>NUCLEOTIDE SEQUENCE [LARGE SCALE GENOMIC DNA]</scope>
    <source>
        <strain evidence="2 3">NBRC 110975</strain>
    </source>
</reference>
<evidence type="ECO:0000313" key="3">
    <source>
        <dbReference type="Proteomes" id="UP001519654"/>
    </source>
</evidence>
<sequence>MSIDPQTIEEDLRTAMHAGSSAIAAWPDPVARVEAGVTRRRRRTLLVTSAAAVLTAGVAFAGVGIAGHREPPPNSIVSAEPAAAPTIARRSPRAAVQPCRLDRVDEVDWIVQSAPWGLSTGFAVRPNESERCTMTGRPVLSGVNTATGRSEPVTVVNLGPLEDDVTRQFPATVDPGEPARVKIRSSTTCPAGQKPKSYRDLVLTFGEKKLPLSGSNKLTGVCGADVSQWYVEPPMDYASLNATVKAPAVLRAGEEFSYTVTIDNVFPDKYKSGSCPVFRLSVAADGTGPWQRINCEETTIGGRGSVEFTLPGTIPADVEPGRHKLTWMAAMGNGEAVIADMGTDGTAVTVTR</sequence>
<evidence type="ECO:0000313" key="2">
    <source>
        <dbReference type="EMBL" id="MBU2669891.1"/>
    </source>
</evidence>
<dbReference type="EMBL" id="JAHKKG010000016">
    <property type="protein sequence ID" value="MBU2669891.1"/>
    <property type="molecule type" value="Genomic_DNA"/>
</dbReference>
<organism evidence="2 3">
    <name type="scientific">Paractinoplanes bogorensis</name>
    <dbReference type="NCBI Taxonomy" id="1610840"/>
    <lineage>
        <taxon>Bacteria</taxon>
        <taxon>Bacillati</taxon>
        <taxon>Actinomycetota</taxon>
        <taxon>Actinomycetes</taxon>
        <taxon>Micromonosporales</taxon>
        <taxon>Micromonosporaceae</taxon>
        <taxon>Paractinoplanes</taxon>
    </lineage>
</organism>
<dbReference type="RefSeq" id="WP_215795069.1">
    <property type="nucleotide sequence ID" value="NZ_JAHKKG010000016.1"/>
</dbReference>